<dbReference type="EMBL" id="LNXW01000013">
    <property type="protein sequence ID" value="KTC78883.1"/>
    <property type="molecule type" value="Genomic_DNA"/>
</dbReference>
<name>A0A0W0S5Y6_9GAMM</name>
<dbReference type="PATRIC" id="fig|28084.5.peg.974"/>
<proteinExistence type="predicted"/>
<sequence>MDSFPREDFPNVNTSSYDQIRDTLKTGNLLFASGNSLMSSMIKGATNSVWSHIAFIVRLEAIDRIMVMESVETIGVRTVPLSSYVRNYNGSGKGYPGRLMVAGYQDFPTNSLTNLSKQAVDLLGYPYNTEEILKIAARIGMDAFGFDNTSPEVTSPHAFICSEYVAICYKSVGITIDYNQEGFIAPADFARSPQVQPISYIATE</sequence>
<reference evidence="1 2" key="1">
    <citation type="submission" date="2015-11" db="EMBL/GenBank/DDBJ databases">
        <title>Genomic analysis of 38 Legionella species identifies large and diverse effector repertoires.</title>
        <authorList>
            <person name="Burstein D."/>
            <person name="Amaro F."/>
            <person name="Zusman T."/>
            <person name="Lifshitz Z."/>
            <person name="Cohen O."/>
            <person name="Gilbert J.A."/>
            <person name="Pupko T."/>
            <person name="Shuman H.A."/>
            <person name="Segal G."/>
        </authorList>
    </citation>
    <scope>NUCLEOTIDE SEQUENCE [LARGE SCALE GENOMIC DNA]</scope>
    <source>
        <strain evidence="1 2">ORW</strain>
    </source>
</reference>
<evidence type="ECO:0008006" key="3">
    <source>
        <dbReference type="Google" id="ProtNLM"/>
    </source>
</evidence>
<dbReference type="AlphaFoldDB" id="A0A0W0S5Y6"/>
<accession>A0A0W0S5Y6</accession>
<dbReference type="Gene3D" id="3.90.1720.10">
    <property type="entry name" value="endopeptidase domain like (from Nostoc punctiforme)"/>
    <property type="match status" value="1"/>
</dbReference>
<dbReference type="RefSeq" id="WP_058387490.1">
    <property type="nucleotide sequence ID" value="NZ_LNXW01000013.1"/>
</dbReference>
<dbReference type="InterPro" id="IPR024453">
    <property type="entry name" value="Peptidase_C92"/>
</dbReference>
<evidence type="ECO:0000313" key="1">
    <source>
        <dbReference type="EMBL" id="KTC78883.1"/>
    </source>
</evidence>
<protein>
    <recommendedName>
        <fullName evidence="3">Permuted papain-like amidase YaeF/Yiix C92 family enzyme</fullName>
    </recommendedName>
</protein>
<dbReference type="SUPFAM" id="SSF54001">
    <property type="entry name" value="Cysteine proteinases"/>
    <property type="match status" value="1"/>
</dbReference>
<dbReference type="OrthoDB" id="2843884at2"/>
<comment type="caution">
    <text evidence="1">The sequence shown here is derived from an EMBL/GenBank/DDBJ whole genome shotgun (WGS) entry which is preliminary data.</text>
</comment>
<dbReference type="Proteomes" id="UP000054921">
    <property type="component" value="Unassembled WGS sequence"/>
</dbReference>
<gene>
    <name evidence="1" type="ORF">Lche_0903</name>
</gene>
<dbReference type="Pfam" id="PF05708">
    <property type="entry name" value="Peptidase_C92"/>
    <property type="match status" value="1"/>
</dbReference>
<evidence type="ECO:0000313" key="2">
    <source>
        <dbReference type="Proteomes" id="UP000054921"/>
    </source>
</evidence>
<dbReference type="InterPro" id="IPR038765">
    <property type="entry name" value="Papain-like_cys_pep_sf"/>
</dbReference>
<organism evidence="1 2">
    <name type="scientific">Legionella cherrii</name>
    <dbReference type="NCBI Taxonomy" id="28084"/>
    <lineage>
        <taxon>Bacteria</taxon>
        <taxon>Pseudomonadati</taxon>
        <taxon>Pseudomonadota</taxon>
        <taxon>Gammaproteobacteria</taxon>
        <taxon>Legionellales</taxon>
        <taxon>Legionellaceae</taxon>
        <taxon>Legionella</taxon>
    </lineage>
</organism>